<keyword evidence="10" id="KW-0325">Glycoprotein</keyword>
<feature type="transmembrane region" description="Helical" evidence="11">
    <location>
        <begin position="652"/>
        <end position="676"/>
    </location>
</feature>
<evidence type="ECO:0000256" key="4">
    <source>
        <dbReference type="ARBA" id="ARBA00022614"/>
    </source>
</evidence>
<keyword evidence="14" id="KW-1185">Reference proteome</keyword>
<evidence type="ECO:0000256" key="1">
    <source>
        <dbReference type="ARBA" id="ARBA00004251"/>
    </source>
</evidence>
<dbReference type="InterPro" id="IPR001611">
    <property type="entry name" value="Leu-rich_rpt"/>
</dbReference>
<organism evidence="13 14">
    <name type="scientific">Urochloa decumbens</name>
    <dbReference type="NCBI Taxonomy" id="240449"/>
    <lineage>
        <taxon>Eukaryota</taxon>
        <taxon>Viridiplantae</taxon>
        <taxon>Streptophyta</taxon>
        <taxon>Embryophyta</taxon>
        <taxon>Tracheophyta</taxon>
        <taxon>Spermatophyta</taxon>
        <taxon>Magnoliopsida</taxon>
        <taxon>Liliopsida</taxon>
        <taxon>Poales</taxon>
        <taxon>Poaceae</taxon>
        <taxon>PACMAD clade</taxon>
        <taxon>Panicoideae</taxon>
        <taxon>Panicodae</taxon>
        <taxon>Paniceae</taxon>
        <taxon>Melinidinae</taxon>
        <taxon>Urochloa</taxon>
    </lineage>
</organism>
<evidence type="ECO:0000256" key="11">
    <source>
        <dbReference type="SAM" id="Phobius"/>
    </source>
</evidence>
<dbReference type="SMART" id="SM00369">
    <property type="entry name" value="LRR_TYP"/>
    <property type="match status" value="5"/>
</dbReference>
<evidence type="ECO:0000256" key="3">
    <source>
        <dbReference type="ARBA" id="ARBA00022475"/>
    </source>
</evidence>
<keyword evidence="5 11" id="KW-0812">Transmembrane</keyword>
<dbReference type="Gene3D" id="3.80.10.10">
    <property type="entry name" value="Ribonuclease Inhibitor"/>
    <property type="match status" value="2"/>
</dbReference>
<proteinExistence type="inferred from homology"/>
<evidence type="ECO:0000256" key="8">
    <source>
        <dbReference type="ARBA" id="ARBA00022989"/>
    </source>
</evidence>
<dbReference type="SUPFAM" id="SSF52058">
    <property type="entry name" value="L domain-like"/>
    <property type="match status" value="2"/>
</dbReference>
<dbReference type="PRINTS" id="PR00019">
    <property type="entry name" value="LEURICHRPT"/>
</dbReference>
<gene>
    <name evidence="13" type="ORF">URODEC1_LOCUS43091</name>
</gene>
<dbReference type="AlphaFoldDB" id="A0ABC8ZBF5"/>
<evidence type="ECO:0000256" key="5">
    <source>
        <dbReference type="ARBA" id="ARBA00022692"/>
    </source>
</evidence>
<keyword evidence="6" id="KW-0732">Signal</keyword>
<keyword evidence="4" id="KW-0433">Leucine-rich repeat</keyword>
<name>A0ABC8ZBF5_9POAL</name>
<keyword evidence="3" id="KW-1003">Cell membrane</keyword>
<comment type="subcellular location">
    <subcellularLocation>
        <location evidence="1">Cell membrane</location>
        <topology evidence="1">Single-pass type I membrane protein</topology>
    </subcellularLocation>
</comment>
<sequence>MPAPGNEDLTTDSEFQSTKVSNMLSSITSHLSAPLLLYLLVALLMGTQFSYSLGSYSDQTSLPVPCLSDQASMLLQLSRSFLPTNESATAFRSWRAGTDCCDWEGVGCGDADGYVTSLHLVDWGLESAALDPVIFGLTSLRYLNLALNDFNGSQLPAFGFERLIELTHLNLSSSNFQGRIPVGIGRLTKLVSLDLSASFYVEDQDDHDILLQLFSNRAWQFVEPNIGSLITNLSNLKQLYLDRVDLSGNGLKWCGAFLNTSTPELQVLSLRWSNLFGPICGYLSGIRSLTEINLWFNYIKGPTPESLADLPFLRVLVLSNKGYLDRMRLLDLSYNNLSGSIPSCLLEDFNYLNVLNLKANQFHEKLPQNIKHGCALEDLDFSDNLIEGQLPRSLAACRDLQVVDIGNNQIHDTFPCWMGRLHKLQVLVIKSNKFVGKLGHEDGDICEFANLQIFDLASNNFSGILPNECFKSMKAMMAKSGEDTSWMERPDEPTYQFTATMTYKGNEEVTLSTVLKTLAVIDVSDNSFHGPIPQSLGDLVLLRGINLSHNALTGPIPSQLCALNQLEALDLSSNNLSGEIPQELASLDFLSTLNLSYNELEGRIPESPHFLTFANLSFLGNTGLCGLQVSKECNNITANVQLQHYKKKPIDIVLFLFVGLGFGAGFSVAIVLTWGIRIRRRSECSKGSFLFVGKMFCSLSRWLDAEMSVH</sequence>
<dbReference type="PANTHER" id="PTHR48061:SF13">
    <property type="entry name" value="LEUCINE-RICH REPEAT-CONTAINING N-TERMINAL PLANT-TYPE DOMAIN-CONTAINING PROTEIN"/>
    <property type="match status" value="1"/>
</dbReference>
<dbReference type="Pfam" id="PF00560">
    <property type="entry name" value="LRR_1"/>
    <property type="match status" value="6"/>
</dbReference>
<reference evidence="13" key="1">
    <citation type="submission" date="2024-10" db="EMBL/GenBank/DDBJ databases">
        <authorList>
            <person name="Ryan C."/>
        </authorList>
    </citation>
    <scope>NUCLEOTIDE SEQUENCE [LARGE SCALE GENOMIC DNA]</scope>
</reference>
<evidence type="ECO:0000256" key="2">
    <source>
        <dbReference type="ARBA" id="ARBA00009592"/>
    </source>
</evidence>
<dbReference type="GO" id="GO:0005886">
    <property type="term" value="C:plasma membrane"/>
    <property type="evidence" value="ECO:0007669"/>
    <property type="project" value="UniProtKB-SubCell"/>
</dbReference>
<protein>
    <recommendedName>
        <fullName evidence="12">Leucine-rich repeat-containing N-terminal plant-type domain-containing protein</fullName>
    </recommendedName>
</protein>
<dbReference type="InterPro" id="IPR013210">
    <property type="entry name" value="LRR_N_plant-typ"/>
</dbReference>
<dbReference type="Pfam" id="PF08263">
    <property type="entry name" value="LRRNT_2"/>
    <property type="match status" value="1"/>
</dbReference>
<dbReference type="InterPro" id="IPR032675">
    <property type="entry name" value="LRR_dom_sf"/>
</dbReference>
<evidence type="ECO:0000256" key="6">
    <source>
        <dbReference type="ARBA" id="ARBA00022729"/>
    </source>
</evidence>
<dbReference type="InterPro" id="IPR046956">
    <property type="entry name" value="RLP23-like"/>
</dbReference>
<dbReference type="Proteomes" id="UP001497457">
    <property type="component" value="Chromosome 18b"/>
</dbReference>
<dbReference type="InterPro" id="IPR003591">
    <property type="entry name" value="Leu-rich_rpt_typical-subtyp"/>
</dbReference>
<keyword evidence="8 11" id="KW-1133">Transmembrane helix</keyword>
<evidence type="ECO:0000256" key="9">
    <source>
        <dbReference type="ARBA" id="ARBA00023136"/>
    </source>
</evidence>
<dbReference type="EMBL" id="OZ075128">
    <property type="protein sequence ID" value="CAL4958383.1"/>
    <property type="molecule type" value="Genomic_DNA"/>
</dbReference>
<dbReference type="FunFam" id="3.80.10.10:FF:000213">
    <property type="entry name" value="Tyrosine-sulfated glycopeptide receptor 1"/>
    <property type="match status" value="1"/>
</dbReference>
<dbReference type="PANTHER" id="PTHR48061">
    <property type="entry name" value="LEUCINE-RICH REPEAT RECEPTOR PROTEIN KINASE EMS1-LIKE-RELATED"/>
    <property type="match status" value="1"/>
</dbReference>
<keyword evidence="9 11" id="KW-0472">Membrane</keyword>
<evidence type="ECO:0000259" key="12">
    <source>
        <dbReference type="Pfam" id="PF08263"/>
    </source>
</evidence>
<feature type="domain" description="Leucine-rich repeat-containing N-terminal plant-type" evidence="12">
    <location>
        <begin position="68"/>
        <end position="108"/>
    </location>
</feature>
<evidence type="ECO:0000256" key="10">
    <source>
        <dbReference type="ARBA" id="ARBA00023180"/>
    </source>
</evidence>
<accession>A0ABC8ZBF5</accession>
<evidence type="ECO:0000313" key="13">
    <source>
        <dbReference type="EMBL" id="CAL4958383.1"/>
    </source>
</evidence>
<evidence type="ECO:0000313" key="14">
    <source>
        <dbReference type="Proteomes" id="UP001497457"/>
    </source>
</evidence>
<comment type="similarity">
    <text evidence="2">Belongs to the RLP family.</text>
</comment>
<keyword evidence="7" id="KW-0677">Repeat</keyword>
<evidence type="ECO:0000256" key="7">
    <source>
        <dbReference type="ARBA" id="ARBA00022737"/>
    </source>
</evidence>